<dbReference type="AlphaFoldDB" id="A0A9E7D5I2"/>
<dbReference type="Pfam" id="PF13579">
    <property type="entry name" value="Glyco_trans_4_4"/>
    <property type="match status" value="1"/>
</dbReference>
<sequence>MHVLVIPSWYPASPEDVHGIFFRQQAQAMASAGLQMGVLVPLMHPLYGPAWRQGLRARRSRPRVSQEEGLNVVRVDLPAWLPKARWIDARAAFSQLERAFKAYVRRFGRPDVLHAHSLYPAGFLTHLLAAKYGLPWVLTEHRSLGHMPVRTGLGRRAEQQVAASAAKRIGVSRGHADFIAQRLGGQWDYVPNLLPPELETVTVLDHSHKPLVVGHLSVLDPVKRPELVIESFAAAQLGADARLVIGGPLTEEIEASLRQCARQAGVEKQLELPGMVKDVAGFNQQLDVFVLPSITESFGMVLIEALATGAALVATDTWGANTVISDGDGVVVASADPAELGAAIRQVSTWPRDKAGRERRRESCLSRFALGAFAAKYKEIYAVAAASPHA</sequence>
<proteinExistence type="predicted"/>
<name>A0A9E7D5I2_9ACTO</name>
<evidence type="ECO:0000259" key="4">
    <source>
        <dbReference type="Pfam" id="PF13579"/>
    </source>
</evidence>
<gene>
    <name evidence="5" type="ORF">M3I41_02550</name>
</gene>
<dbReference type="Gene3D" id="3.40.50.2000">
    <property type="entry name" value="Glycogen Phosphorylase B"/>
    <property type="match status" value="2"/>
</dbReference>
<evidence type="ECO:0000256" key="2">
    <source>
        <dbReference type="ARBA" id="ARBA00022679"/>
    </source>
</evidence>
<dbReference type="PANTHER" id="PTHR12526">
    <property type="entry name" value="GLYCOSYLTRANSFERASE"/>
    <property type="match status" value="1"/>
</dbReference>
<reference evidence="5" key="1">
    <citation type="submission" date="2022-05" db="EMBL/GenBank/DDBJ databases">
        <title>Using nanopore sequencing to obtain complete genomes from saliva samples.</title>
        <authorList>
            <person name="Baker J.L."/>
        </authorList>
    </citation>
    <scope>NUCLEOTIDE SEQUENCE</scope>
    <source>
        <strain evidence="5">JCVI-JB-Ag32</strain>
    </source>
</reference>
<dbReference type="SUPFAM" id="SSF53756">
    <property type="entry name" value="UDP-Glycosyltransferase/glycogen phosphorylase"/>
    <property type="match status" value="1"/>
</dbReference>
<dbReference type="InterPro" id="IPR001296">
    <property type="entry name" value="Glyco_trans_1"/>
</dbReference>
<dbReference type="InterPro" id="IPR028098">
    <property type="entry name" value="Glyco_trans_4-like_N"/>
</dbReference>
<keyword evidence="2 5" id="KW-0808">Transferase</keyword>
<accession>A0A9E7D5I2</accession>
<evidence type="ECO:0000313" key="6">
    <source>
        <dbReference type="Proteomes" id="UP000830236"/>
    </source>
</evidence>
<protein>
    <submittedName>
        <fullName evidence="5">Glycosyltransferase</fullName>
        <ecNumber evidence="5">2.4.-.-</ecNumber>
    </submittedName>
</protein>
<dbReference type="PANTHER" id="PTHR12526:SF510">
    <property type="entry name" value="D-INOSITOL 3-PHOSPHATE GLYCOSYLTRANSFERASE"/>
    <property type="match status" value="1"/>
</dbReference>
<feature type="domain" description="Glycosyl transferase family 1" evidence="3">
    <location>
        <begin position="206"/>
        <end position="349"/>
    </location>
</feature>
<dbReference type="KEGG" id="agh:M3I41_02550"/>
<organism evidence="5 6">
    <name type="scientific">Actinomyces graevenitzii</name>
    <dbReference type="NCBI Taxonomy" id="55565"/>
    <lineage>
        <taxon>Bacteria</taxon>
        <taxon>Bacillati</taxon>
        <taxon>Actinomycetota</taxon>
        <taxon>Actinomycetes</taxon>
        <taxon>Actinomycetales</taxon>
        <taxon>Actinomycetaceae</taxon>
        <taxon>Actinomyces</taxon>
    </lineage>
</organism>
<evidence type="ECO:0000256" key="1">
    <source>
        <dbReference type="ARBA" id="ARBA00022676"/>
    </source>
</evidence>
<dbReference type="Proteomes" id="UP000830236">
    <property type="component" value="Chromosome"/>
</dbReference>
<dbReference type="EMBL" id="CP097095">
    <property type="protein sequence ID" value="UQF80177.1"/>
    <property type="molecule type" value="Genomic_DNA"/>
</dbReference>
<evidence type="ECO:0000259" key="3">
    <source>
        <dbReference type="Pfam" id="PF00534"/>
    </source>
</evidence>
<keyword evidence="1 5" id="KW-0328">Glycosyltransferase</keyword>
<dbReference type="EC" id="2.4.-.-" evidence="5"/>
<evidence type="ECO:0000313" key="5">
    <source>
        <dbReference type="EMBL" id="UQF80177.1"/>
    </source>
</evidence>
<feature type="domain" description="Glycosyltransferase subfamily 4-like N-terminal" evidence="4">
    <location>
        <begin position="21"/>
        <end position="185"/>
    </location>
</feature>
<dbReference type="Pfam" id="PF00534">
    <property type="entry name" value="Glycos_transf_1"/>
    <property type="match status" value="1"/>
</dbReference>
<dbReference type="GO" id="GO:0016757">
    <property type="term" value="F:glycosyltransferase activity"/>
    <property type="evidence" value="ECO:0007669"/>
    <property type="project" value="UniProtKB-KW"/>
</dbReference>